<evidence type="ECO:0000256" key="12">
    <source>
        <dbReference type="ARBA" id="ARBA00029774"/>
    </source>
</evidence>
<evidence type="ECO:0000256" key="7">
    <source>
        <dbReference type="ARBA" id="ARBA00022694"/>
    </source>
</evidence>
<evidence type="ECO:0000256" key="14">
    <source>
        <dbReference type="PIRSR" id="PIRSR617867-1"/>
    </source>
</evidence>
<dbReference type="PANTHER" id="PTHR17490:SF16">
    <property type="entry name" value="THREONYLCARBAMOYL-AMP SYNTHASE"/>
    <property type="match status" value="1"/>
</dbReference>
<dbReference type="AlphaFoldDB" id="K5ED65"/>
<dbReference type="RefSeq" id="WP_007330905.1">
    <property type="nucleotide sequence ID" value="NZ_AMCW01000021.1"/>
</dbReference>
<keyword evidence="10 17" id="KW-0378">Hydrolase</keyword>
<evidence type="ECO:0000256" key="4">
    <source>
        <dbReference type="ARBA" id="ARBA00012584"/>
    </source>
</evidence>
<gene>
    <name evidence="17" type="ORF">RBSH_00940</name>
</gene>
<comment type="catalytic activity">
    <reaction evidence="13">
        <text>L-threonine + hydrogencarbonate + ATP = L-threonylcarbamoyladenylate + diphosphate + H2O</text>
        <dbReference type="Rhea" id="RHEA:36407"/>
        <dbReference type="ChEBI" id="CHEBI:15377"/>
        <dbReference type="ChEBI" id="CHEBI:17544"/>
        <dbReference type="ChEBI" id="CHEBI:30616"/>
        <dbReference type="ChEBI" id="CHEBI:33019"/>
        <dbReference type="ChEBI" id="CHEBI:57926"/>
        <dbReference type="ChEBI" id="CHEBI:73682"/>
        <dbReference type="EC" id="2.7.7.87"/>
    </reaction>
</comment>
<dbReference type="GO" id="GO:0003725">
    <property type="term" value="F:double-stranded RNA binding"/>
    <property type="evidence" value="ECO:0007669"/>
    <property type="project" value="InterPro"/>
</dbReference>
<dbReference type="Pfam" id="PF01300">
    <property type="entry name" value="Sua5_yciO_yrdC"/>
    <property type="match status" value="1"/>
</dbReference>
<dbReference type="InterPro" id="IPR006070">
    <property type="entry name" value="Sua5-like_dom"/>
</dbReference>
<keyword evidence="11" id="KW-0067">ATP-binding</keyword>
<dbReference type="InterPro" id="IPR023485">
    <property type="entry name" value="Ptyr_pPase"/>
</dbReference>
<comment type="similarity">
    <text evidence="2">Belongs to the SUA5 family.</text>
</comment>
<feature type="region of interest" description="Disordered" evidence="15">
    <location>
        <begin position="433"/>
        <end position="461"/>
    </location>
</feature>
<dbReference type="Gene3D" id="3.40.50.2300">
    <property type="match status" value="1"/>
</dbReference>
<dbReference type="GO" id="GO:0004725">
    <property type="term" value="F:protein tyrosine phosphatase activity"/>
    <property type="evidence" value="ECO:0007669"/>
    <property type="project" value="InterPro"/>
</dbReference>
<name>K5ED65_RHOBT</name>
<dbReference type="SUPFAM" id="SSF52788">
    <property type="entry name" value="Phosphotyrosine protein phosphatases I"/>
    <property type="match status" value="1"/>
</dbReference>
<dbReference type="GO" id="GO:0061710">
    <property type="term" value="F:L-threonylcarbamoyladenylate synthase"/>
    <property type="evidence" value="ECO:0007669"/>
    <property type="project" value="UniProtKB-EC"/>
</dbReference>
<comment type="caution">
    <text evidence="17">The sequence shown here is derived from an EMBL/GenBank/DDBJ whole genome shotgun (WGS) entry which is preliminary data.</text>
</comment>
<evidence type="ECO:0000256" key="13">
    <source>
        <dbReference type="ARBA" id="ARBA00048366"/>
    </source>
</evidence>
<keyword evidence="7" id="KW-0819">tRNA processing</keyword>
<feature type="domain" description="YrdC-like" evidence="16">
    <location>
        <begin position="50"/>
        <end position="280"/>
    </location>
</feature>
<dbReference type="EMBL" id="AMCW01000021">
    <property type="protein sequence ID" value="EKK03811.1"/>
    <property type="molecule type" value="Genomic_DNA"/>
</dbReference>
<keyword evidence="5" id="KW-0963">Cytoplasm</keyword>
<keyword evidence="9" id="KW-0547">Nucleotide-binding</keyword>
<feature type="active site" description="Proton donor" evidence="14">
    <location>
        <position position="408"/>
    </location>
</feature>
<feature type="active site" evidence="14">
    <location>
        <position position="303"/>
    </location>
</feature>
<evidence type="ECO:0000256" key="11">
    <source>
        <dbReference type="ARBA" id="ARBA00022840"/>
    </source>
</evidence>
<dbReference type="GO" id="GO:0005737">
    <property type="term" value="C:cytoplasm"/>
    <property type="evidence" value="ECO:0007669"/>
    <property type="project" value="UniProtKB-SubCell"/>
</dbReference>
<keyword evidence="6" id="KW-0808">Transferase</keyword>
<dbReference type="GO" id="GO:0008033">
    <property type="term" value="P:tRNA processing"/>
    <property type="evidence" value="ECO:0007669"/>
    <property type="project" value="UniProtKB-KW"/>
</dbReference>
<keyword evidence="8" id="KW-0548">Nucleotidyltransferase</keyword>
<dbReference type="PATRIC" id="fig|993517.3.peg.1023"/>
<dbReference type="SUPFAM" id="SSF55821">
    <property type="entry name" value="YrdC/RibB"/>
    <property type="match status" value="1"/>
</dbReference>
<dbReference type="Gene3D" id="3.90.870.10">
    <property type="entry name" value="DHBP synthase"/>
    <property type="match status" value="2"/>
</dbReference>
<evidence type="ECO:0000256" key="6">
    <source>
        <dbReference type="ARBA" id="ARBA00022679"/>
    </source>
</evidence>
<comment type="subcellular location">
    <subcellularLocation>
        <location evidence="1">Cytoplasm</location>
    </subcellularLocation>
</comment>
<accession>K5ED65</accession>
<dbReference type="Pfam" id="PF01451">
    <property type="entry name" value="LMWPc"/>
    <property type="match status" value="1"/>
</dbReference>
<evidence type="ECO:0000256" key="9">
    <source>
        <dbReference type="ARBA" id="ARBA00022741"/>
    </source>
</evidence>
<dbReference type="InterPro" id="IPR050156">
    <property type="entry name" value="TC-AMP_synthase_SUA5"/>
</dbReference>
<dbReference type="PRINTS" id="PR00719">
    <property type="entry name" value="LMWPTPASE"/>
</dbReference>
<organism evidence="17 18">
    <name type="scientific">Rhodopirellula baltica SH28</name>
    <dbReference type="NCBI Taxonomy" id="993517"/>
    <lineage>
        <taxon>Bacteria</taxon>
        <taxon>Pseudomonadati</taxon>
        <taxon>Planctomycetota</taxon>
        <taxon>Planctomycetia</taxon>
        <taxon>Pirellulales</taxon>
        <taxon>Pirellulaceae</taxon>
        <taxon>Rhodopirellula</taxon>
    </lineage>
</organism>
<dbReference type="GO" id="GO:0005524">
    <property type="term" value="F:ATP binding"/>
    <property type="evidence" value="ECO:0007669"/>
    <property type="project" value="UniProtKB-KW"/>
</dbReference>
<comment type="similarity">
    <text evidence="3">Belongs to the low molecular weight phosphotyrosine protein phosphatase family.</text>
</comment>
<evidence type="ECO:0000256" key="2">
    <source>
        <dbReference type="ARBA" id="ARBA00007663"/>
    </source>
</evidence>
<dbReference type="SMART" id="SM00226">
    <property type="entry name" value="LMWPc"/>
    <property type="match status" value="1"/>
</dbReference>
<dbReference type="GO" id="GO:0000049">
    <property type="term" value="F:tRNA binding"/>
    <property type="evidence" value="ECO:0007669"/>
    <property type="project" value="TreeGrafter"/>
</dbReference>
<evidence type="ECO:0000256" key="5">
    <source>
        <dbReference type="ARBA" id="ARBA00022490"/>
    </source>
</evidence>
<reference evidence="17 18" key="1">
    <citation type="journal article" date="2013" name="Mar. Genomics">
        <title>Expression of sulfatases in Rhodopirellula baltica and the diversity of sulfatases in the genus Rhodopirellula.</title>
        <authorList>
            <person name="Wegner C.E."/>
            <person name="Richter-Heitmann T."/>
            <person name="Klindworth A."/>
            <person name="Klockow C."/>
            <person name="Richter M."/>
            <person name="Achstetter T."/>
            <person name="Glockner F.O."/>
            <person name="Harder J."/>
        </authorList>
    </citation>
    <scope>NUCLEOTIDE SEQUENCE [LARGE SCALE GENOMIC DNA]</scope>
    <source>
        <strain evidence="17 18">SH28</strain>
    </source>
</reference>
<feature type="active site" description="Nucleophile" evidence="14">
    <location>
        <position position="297"/>
    </location>
</feature>
<dbReference type="Proteomes" id="UP000007993">
    <property type="component" value="Unassembled WGS sequence"/>
</dbReference>
<evidence type="ECO:0000256" key="3">
    <source>
        <dbReference type="ARBA" id="ARBA00011063"/>
    </source>
</evidence>
<dbReference type="CDD" id="cd16344">
    <property type="entry name" value="LMWPAP"/>
    <property type="match status" value="1"/>
</dbReference>
<dbReference type="InterPro" id="IPR017867">
    <property type="entry name" value="Tyr_phospatase_low_mol_wt"/>
</dbReference>
<sequence length="461" mass="49143">MQAAIDELESLAYGVPLAFASEFSGHPRWMDRPPHKVPMIYDLQTTDDPRDIVHRSVQALVEGQVIGVPSETVYGLVASSLCPAAVRRLAQWTATCRGWSTESDASTAGQAGFVAPPADAGSIALCVRSTEAVGDFLMPMTILGRRLSERCFPGPLTLIADCDDTVSAMSCLPESVAGTLRAGAGQRPSPAGGPVAFRVSGHRLLSHIHRYLSAPLVWGEIGLPDASPPTTAEKLQSALNAGTGESLPLLLDDGISRYGDEGTVVRVTGNHWHVQRTGVIQQAAMNQFVKPVIALVCTGNTCRSPMAETLLREALRRKFGREDVARVVSAGVAAGHGSGASPQSVEVMGRRGLDLTGHASQPLEDSLMSMADLVLTMTRRHRDAIAAAWPDRAERVFTLRRDGGDVSDPVGMPVDVYEQCADQIVSELEGWLSELPPDFFPSDGPSEGSDDEPPRHNAGSE</sequence>
<evidence type="ECO:0000313" key="17">
    <source>
        <dbReference type="EMBL" id="EKK03811.1"/>
    </source>
</evidence>
<proteinExistence type="inferred from homology"/>
<dbReference type="InterPro" id="IPR017945">
    <property type="entry name" value="DHBP_synth_RibB-like_a/b_dom"/>
</dbReference>
<evidence type="ECO:0000256" key="10">
    <source>
        <dbReference type="ARBA" id="ARBA00022801"/>
    </source>
</evidence>
<evidence type="ECO:0000256" key="15">
    <source>
        <dbReference type="SAM" id="MobiDB-lite"/>
    </source>
</evidence>
<dbReference type="InterPro" id="IPR036196">
    <property type="entry name" value="Ptyr_pPase_sf"/>
</dbReference>
<dbReference type="PANTHER" id="PTHR17490">
    <property type="entry name" value="SUA5"/>
    <property type="match status" value="1"/>
</dbReference>
<dbReference type="GO" id="GO:0006450">
    <property type="term" value="P:regulation of translational fidelity"/>
    <property type="evidence" value="ECO:0007669"/>
    <property type="project" value="TreeGrafter"/>
</dbReference>
<evidence type="ECO:0000256" key="1">
    <source>
        <dbReference type="ARBA" id="ARBA00004496"/>
    </source>
</evidence>
<evidence type="ECO:0000256" key="8">
    <source>
        <dbReference type="ARBA" id="ARBA00022695"/>
    </source>
</evidence>
<evidence type="ECO:0000259" key="16">
    <source>
        <dbReference type="PROSITE" id="PS51163"/>
    </source>
</evidence>
<dbReference type="EC" id="2.7.7.87" evidence="4"/>
<protein>
    <recommendedName>
        <fullName evidence="12">L-threonylcarbamoyladenylate synthase</fullName>
        <ecNumber evidence="4">2.7.7.87</ecNumber>
    </recommendedName>
    <alternativeName>
        <fullName evidence="12">L-threonylcarbamoyladenylate synthase</fullName>
    </alternativeName>
</protein>
<dbReference type="PROSITE" id="PS51163">
    <property type="entry name" value="YRDC"/>
    <property type="match status" value="1"/>
</dbReference>
<evidence type="ECO:0000313" key="18">
    <source>
        <dbReference type="Proteomes" id="UP000007993"/>
    </source>
</evidence>